<name>R4WTV5_9BURK</name>
<evidence type="ECO:0000313" key="3">
    <source>
        <dbReference type="Proteomes" id="UP000013966"/>
    </source>
</evidence>
<dbReference type="SUPFAM" id="SSF53756">
    <property type="entry name" value="UDP-Glycosyltransferase/glycogen phosphorylase"/>
    <property type="match status" value="1"/>
</dbReference>
<dbReference type="HOGENOM" id="CLU_010140_1_1_4"/>
<sequence length="534" mass="58703">MTVPGQHAISADQQYRLAEAHYLNNRFHEALAGVDAAWRARLASPALWNVAAASFLALGKTADAERCFREAIAMHPGFCPAHSNLGMLLSGQRRYEEAESELREALRIDPAHVETHNNLGVMFKEQDRCEKAEAAFSRALELRPDFADAALNLGMLLCDQRRFAEAAAVLRRLQERDARHSNDVDLHLGIVFREEGRLAEAEAAFRRVSATHPRHAAACAELAHLLLRAGRYAEGWTLYEYRCDARLARRSTFAPDLDLPRWQGEPLAGKSVLLPYEQGYGDMIQFSRYFPVLKALGAAHVTVACPEPLHRLMQGARAVDAVVNNAARLDARHYDVWTFPLSIPLHVGTTLGTIPSAAGVISAAEADIERWRPLLQPLSGMKIGLVWKGSATHSNDRFRSLPGLASLAPLWSIPGARFVSLQKGAGEDEAHNPPPAQPLLHVGSAMQDFADTAAVIAQLDAVVCVDTAVAHLAGALGKPCWLLLPALRTDWRWMHDTAVTPWYPHMRLVRQTTSENWTAPVETIRAALASEAGC</sequence>
<dbReference type="PROSITE" id="PS50005">
    <property type="entry name" value="TPR"/>
    <property type="match status" value="2"/>
</dbReference>
<dbReference type="Proteomes" id="UP000013966">
    <property type="component" value="Chromosome 1"/>
</dbReference>
<proteinExistence type="predicted"/>
<dbReference type="InterPro" id="IPR011990">
    <property type="entry name" value="TPR-like_helical_dom_sf"/>
</dbReference>
<dbReference type="EMBL" id="AP013058">
    <property type="protein sequence ID" value="BAN24415.1"/>
    <property type="molecule type" value="Genomic_DNA"/>
</dbReference>
<dbReference type="PANTHER" id="PTHR44809">
    <property type="match status" value="1"/>
</dbReference>
<dbReference type="InterPro" id="IPR019734">
    <property type="entry name" value="TPR_rpt"/>
</dbReference>
<evidence type="ECO:0000256" key="1">
    <source>
        <dbReference type="PROSITE-ProRule" id="PRU00339"/>
    </source>
</evidence>
<accession>R4WTV5</accession>
<dbReference type="Pfam" id="PF13424">
    <property type="entry name" value="TPR_12"/>
    <property type="match status" value="1"/>
</dbReference>
<dbReference type="Pfam" id="PF01075">
    <property type="entry name" value="Glyco_transf_9"/>
    <property type="match status" value="1"/>
</dbReference>
<dbReference type="InterPro" id="IPR002201">
    <property type="entry name" value="Glyco_trans_9"/>
</dbReference>
<dbReference type="PATRIC" id="fig|758793.3.peg.2666"/>
<dbReference type="KEGG" id="buo:BRPE64_ACDS26610"/>
<protein>
    <submittedName>
        <fullName evidence="2">Tetratricopeptide TPR_2 repeat protein</fullName>
    </submittedName>
</protein>
<dbReference type="Pfam" id="PF14559">
    <property type="entry name" value="TPR_19"/>
    <property type="match status" value="1"/>
</dbReference>
<dbReference type="SMART" id="SM00028">
    <property type="entry name" value="TPR"/>
    <property type="match status" value="5"/>
</dbReference>
<dbReference type="PANTHER" id="PTHR44809:SF1">
    <property type="entry name" value="PROTEIN O-MANNOSYL-TRANSFERASE TMTC1"/>
    <property type="match status" value="1"/>
</dbReference>
<dbReference type="Pfam" id="PF13374">
    <property type="entry name" value="TPR_10"/>
    <property type="match status" value="1"/>
</dbReference>
<organism evidence="2 3">
    <name type="scientific">Caballeronia insecticola</name>
    <dbReference type="NCBI Taxonomy" id="758793"/>
    <lineage>
        <taxon>Bacteria</taxon>
        <taxon>Pseudomonadati</taxon>
        <taxon>Pseudomonadota</taxon>
        <taxon>Betaproteobacteria</taxon>
        <taxon>Burkholderiales</taxon>
        <taxon>Burkholderiaceae</taxon>
        <taxon>Caballeronia</taxon>
    </lineage>
</organism>
<dbReference type="SUPFAM" id="SSF48452">
    <property type="entry name" value="TPR-like"/>
    <property type="match status" value="1"/>
</dbReference>
<dbReference type="RefSeq" id="WP_016346552.1">
    <property type="nucleotide sequence ID" value="NC_021287.1"/>
</dbReference>
<feature type="repeat" description="TPR" evidence="1">
    <location>
        <begin position="113"/>
        <end position="146"/>
    </location>
</feature>
<dbReference type="InterPro" id="IPR052943">
    <property type="entry name" value="TMTC_O-mannosyl-trnsfr"/>
</dbReference>
<dbReference type="OrthoDB" id="9814129at2"/>
<feature type="repeat" description="TPR" evidence="1">
    <location>
        <begin position="79"/>
        <end position="112"/>
    </location>
</feature>
<gene>
    <name evidence="2" type="ORF">BRPE64_ACDS26610</name>
</gene>
<dbReference type="GO" id="GO:0016757">
    <property type="term" value="F:glycosyltransferase activity"/>
    <property type="evidence" value="ECO:0007669"/>
    <property type="project" value="InterPro"/>
</dbReference>
<reference evidence="2 3" key="2">
    <citation type="journal article" date="2018" name="Int. J. Syst. Evol. Microbiol.">
        <title>Burkholderia insecticola sp. nov., a gut symbiotic bacterium of the bean bug Riptortus pedestris.</title>
        <authorList>
            <person name="Takeshita K."/>
            <person name="Tamaki H."/>
            <person name="Ohbayashi T."/>
            <person name="Meng X.-Y."/>
            <person name="Sone T."/>
            <person name="Mitani Y."/>
            <person name="Peeters C."/>
            <person name="Kikuchi Y."/>
            <person name="Vandamme P."/>
        </authorList>
    </citation>
    <scope>NUCLEOTIDE SEQUENCE [LARGE SCALE GENOMIC DNA]</scope>
    <source>
        <strain evidence="2">RPE64</strain>
    </source>
</reference>
<dbReference type="Gene3D" id="1.25.40.10">
    <property type="entry name" value="Tetratricopeptide repeat domain"/>
    <property type="match status" value="2"/>
</dbReference>
<dbReference type="Gene3D" id="3.40.50.2000">
    <property type="entry name" value="Glycogen Phosphorylase B"/>
    <property type="match status" value="1"/>
</dbReference>
<evidence type="ECO:0000313" key="2">
    <source>
        <dbReference type="EMBL" id="BAN24415.1"/>
    </source>
</evidence>
<dbReference type="STRING" id="758793.BRPE64_ACDS26610"/>
<dbReference type="AlphaFoldDB" id="R4WTV5"/>
<reference evidence="2 3" key="1">
    <citation type="journal article" date="2013" name="Genome Announc.">
        <title>Complete Genome Sequence of Burkholderia sp. Strain RPE64, Bacterial Symbiont of the Bean Bug Riptortus pedestris.</title>
        <authorList>
            <person name="Shibata T.F."/>
            <person name="Maeda T."/>
            <person name="Nikoh N."/>
            <person name="Yamaguchi K."/>
            <person name="Oshima K."/>
            <person name="Hattori M."/>
            <person name="Nishiyama T."/>
            <person name="Hasebe M."/>
            <person name="Fukatsu T."/>
            <person name="Kikuchi Y."/>
            <person name="Shigenobu S."/>
        </authorList>
    </citation>
    <scope>NUCLEOTIDE SEQUENCE [LARGE SCALE GENOMIC DNA]</scope>
</reference>
<keyword evidence="3" id="KW-1185">Reference proteome</keyword>
<keyword evidence="1" id="KW-0802">TPR repeat</keyword>